<dbReference type="Pfam" id="PF07635">
    <property type="entry name" value="PSCyt1"/>
    <property type="match status" value="1"/>
</dbReference>
<gene>
    <name evidence="5" type="ORF">HHL09_08180</name>
</gene>
<evidence type="ECO:0000313" key="6">
    <source>
        <dbReference type="Proteomes" id="UP000501812"/>
    </source>
</evidence>
<organism evidence="5 6">
    <name type="scientific">Luteolibacter luteus</name>
    <dbReference type="NCBI Taxonomy" id="2728835"/>
    <lineage>
        <taxon>Bacteria</taxon>
        <taxon>Pseudomonadati</taxon>
        <taxon>Verrucomicrobiota</taxon>
        <taxon>Verrucomicrobiia</taxon>
        <taxon>Verrucomicrobiales</taxon>
        <taxon>Verrucomicrobiaceae</taxon>
        <taxon>Luteolibacter</taxon>
    </lineage>
</organism>
<dbReference type="RefSeq" id="WP_169454076.1">
    <property type="nucleotide sequence ID" value="NZ_CP051774.1"/>
</dbReference>
<dbReference type="Proteomes" id="UP000501812">
    <property type="component" value="Chromosome"/>
</dbReference>
<reference evidence="5 6" key="1">
    <citation type="submission" date="2020-04" db="EMBL/GenBank/DDBJ databases">
        <title>Luteolibacter sp. G-1-1-1 isolated from soil.</title>
        <authorList>
            <person name="Dahal R.H."/>
        </authorList>
    </citation>
    <scope>NUCLEOTIDE SEQUENCE [LARGE SCALE GENOMIC DNA]</scope>
    <source>
        <strain evidence="5 6">G-1-1-1</strain>
    </source>
</reference>
<dbReference type="PANTHER" id="PTHR35889">
    <property type="entry name" value="CYCLOINULO-OLIGOSACCHARIDE FRUCTANOTRANSFERASE-RELATED"/>
    <property type="match status" value="1"/>
</dbReference>
<evidence type="ECO:0000259" key="2">
    <source>
        <dbReference type="Pfam" id="PF07583"/>
    </source>
</evidence>
<evidence type="ECO:0000259" key="3">
    <source>
        <dbReference type="Pfam" id="PF07587"/>
    </source>
</evidence>
<name>A0A858RI72_9BACT</name>
<feature type="domain" description="DUF1553" evidence="3">
    <location>
        <begin position="700"/>
        <end position="953"/>
    </location>
</feature>
<dbReference type="AlphaFoldDB" id="A0A858RI72"/>
<dbReference type="InterPro" id="IPR011429">
    <property type="entry name" value="Cyt_c_Planctomycete-type"/>
</dbReference>
<dbReference type="KEGG" id="luo:HHL09_08180"/>
<proteinExistence type="predicted"/>
<evidence type="ECO:0000313" key="5">
    <source>
        <dbReference type="EMBL" id="QJE95763.1"/>
    </source>
</evidence>
<keyword evidence="6" id="KW-1185">Reference proteome</keyword>
<evidence type="ECO:0000259" key="4">
    <source>
        <dbReference type="Pfam" id="PF07635"/>
    </source>
</evidence>
<accession>A0A858RI72</accession>
<keyword evidence="1" id="KW-0732">Signal</keyword>
<feature type="chain" id="PRO_5032601513" evidence="1">
    <location>
        <begin position="24"/>
        <end position="1009"/>
    </location>
</feature>
<dbReference type="Pfam" id="PF07587">
    <property type="entry name" value="PSD1"/>
    <property type="match status" value="1"/>
</dbReference>
<feature type="domain" description="DUF1549" evidence="2">
    <location>
        <begin position="144"/>
        <end position="349"/>
    </location>
</feature>
<dbReference type="InterPro" id="IPR022655">
    <property type="entry name" value="DUF1553"/>
</dbReference>
<dbReference type="EMBL" id="CP051774">
    <property type="protein sequence ID" value="QJE95763.1"/>
    <property type="molecule type" value="Genomic_DNA"/>
</dbReference>
<dbReference type="InterPro" id="IPR011444">
    <property type="entry name" value="DUF1549"/>
</dbReference>
<evidence type="ECO:0000256" key="1">
    <source>
        <dbReference type="SAM" id="SignalP"/>
    </source>
</evidence>
<feature type="signal peptide" evidence="1">
    <location>
        <begin position="1"/>
        <end position="23"/>
    </location>
</feature>
<dbReference type="PANTHER" id="PTHR35889:SF3">
    <property type="entry name" value="F-BOX DOMAIN-CONTAINING PROTEIN"/>
    <property type="match status" value="1"/>
</dbReference>
<dbReference type="SUPFAM" id="SSF46626">
    <property type="entry name" value="Cytochrome c"/>
    <property type="match status" value="1"/>
</dbReference>
<dbReference type="GO" id="GO:0009055">
    <property type="term" value="F:electron transfer activity"/>
    <property type="evidence" value="ECO:0007669"/>
    <property type="project" value="InterPro"/>
</dbReference>
<sequence length="1009" mass="112174">MNGPVRYPGTLSLLLLAALESHAAESPDFNRDIRPLLSDRCFACHGFDAKAREAELRLDVPEAAFARREGGIAIVPGKPTESLAWQRIISKDPEEVMPPADSHLKLSDEEKDLLRRWIEGGAVYQPHWSLIRVERPQVPAGVHPIDALVSRRLAKESMKLSPEAEKTTLIRRLSFDLRGLPPTAEECASFLEDAAPDAYEKLVDRFLADPAYGERMAWPWLDAARYADSNGYQGDSDRTMWPWRDWVVSAFNRNLPYDQFTIWQLAGDLLPDATPEQVLATGFLRNHPINGEGGRIPEENRIDYAMDMAETTGTVWMALTMNCCRCHDHKYDPIKQRDYYSLMAFFNQTPVDGSGGDPQTPPVLAVPDEAQRMETERLANLMREADMRLATKTAEISPHQQQWEAAELARARDVSWQDLAITKVEGAEAETLEDHSVLTSGPNPANATYVVRGAVPAGPLSAIKLEALRHPSMTSGGIARSDSGNFVLTGFEVSLIGADGKPHRLAIAGADASYEQGGTFVIANAFDDNPQSGWAIWEGRPIDRDHAAIFRFASTVEVPPGATMEITLRHDSPHPQHNLGRFRLSVTGEASPSLSDQSPLLPVLRIPAGERNPEQSKQVTDAFHRSDAEFVKLNGKRQNLDAQLANLRKGMPKVMVMADRQNRRSTHILSVGAYDKPLEQVEADTPPILPPLPKGGAPPNRLDLARWLVSRDHPLTARVTVNRFWQELFGIGLIKTPEDFGVQSELPVQPELLDWLAAEFMESGWDVKRLMRTIVTSRTYRQASRMTPEMLEKDPANRLLARGPRFRLPAWMIRDQALEVSGLEVPKLGGPPVKPYQPENLWPDATFGKVLYVRDKGEALHRRSLYTFWRRISMPPMFFDNAKREVCTVNPSRTNTPLHALSTLNDVTFVEAARVLASRATKDGGGPETVLAKAFELVLSRAPSAEEKAILMESYREARDAFAADPRSTEAFLANGEAPRDPALEPVEHAALASVCLSILNIDEALTKE</sequence>
<feature type="domain" description="Cytochrome C Planctomycete-type" evidence="4">
    <location>
        <begin position="41"/>
        <end position="101"/>
    </location>
</feature>
<dbReference type="GO" id="GO:0020037">
    <property type="term" value="F:heme binding"/>
    <property type="evidence" value="ECO:0007669"/>
    <property type="project" value="InterPro"/>
</dbReference>
<protein>
    <submittedName>
        <fullName evidence="5">DUF1553 domain-containing protein</fullName>
    </submittedName>
</protein>
<dbReference type="Pfam" id="PF07583">
    <property type="entry name" value="PSCyt2"/>
    <property type="match status" value="1"/>
</dbReference>
<dbReference type="InterPro" id="IPR036909">
    <property type="entry name" value="Cyt_c-like_dom_sf"/>
</dbReference>